<reference evidence="3" key="1">
    <citation type="submission" date="2022-10" db="EMBL/GenBank/DDBJ databases">
        <title>Genome assembly of Pristionchus species.</title>
        <authorList>
            <person name="Yoshida K."/>
            <person name="Sommer R.J."/>
        </authorList>
    </citation>
    <scope>NUCLEOTIDE SEQUENCE [LARGE SCALE GENOMIC DNA]</scope>
    <source>
        <strain evidence="3">RS5460</strain>
    </source>
</reference>
<keyword evidence="3" id="KW-1185">Reference proteome</keyword>
<feature type="non-terminal residue" evidence="2">
    <location>
        <position position="1"/>
    </location>
</feature>
<feature type="transmembrane region" description="Helical" evidence="1">
    <location>
        <begin position="54"/>
        <end position="77"/>
    </location>
</feature>
<keyword evidence="1" id="KW-0812">Transmembrane</keyword>
<evidence type="ECO:0008006" key="4">
    <source>
        <dbReference type="Google" id="ProtNLM"/>
    </source>
</evidence>
<proteinExistence type="predicted"/>
<evidence type="ECO:0000313" key="3">
    <source>
        <dbReference type="Proteomes" id="UP001328107"/>
    </source>
</evidence>
<gene>
    <name evidence="2" type="ORF">PMAYCL1PPCAC_15951</name>
</gene>
<dbReference type="Proteomes" id="UP001328107">
    <property type="component" value="Unassembled WGS sequence"/>
</dbReference>
<protein>
    <recommendedName>
        <fullName evidence="4">G protein-coupled receptor</fullName>
    </recommendedName>
</protein>
<keyword evidence="1" id="KW-0472">Membrane</keyword>
<organism evidence="2 3">
    <name type="scientific">Pristionchus mayeri</name>
    <dbReference type="NCBI Taxonomy" id="1317129"/>
    <lineage>
        <taxon>Eukaryota</taxon>
        <taxon>Metazoa</taxon>
        <taxon>Ecdysozoa</taxon>
        <taxon>Nematoda</taxon>
        <taxon>Chromadorea</taxon>
        <taxon>Rhabditida</taxon>
        <taxon>Rhabditina</taxon>
        <taxon>Diplogasteromorpha</taxon>
        <taxon>Diplogasteroidea</taxon>
        <taxon>Neodiplogasteridae</taxon>
        <taxon>Pristionchus</taxon>
    </lineage>
</organism>
<name>A0AAN5CJT5_9BILA</name>
<accession>A0AAN5CJT5</accession>
<sequence>CSLHAAWLNRSSWCKMKLAALNLQLLVSAFFLLGSTLFGFNMLILHLIPDFPETTGLVVLLCNMQNVISALSNLYVITPYRK</sequence>
<comment type="caution">
    <text evidence="2">The sequence shown here is derived from an EMBL/GenBank/DDBJ whole genome shotgun (WGS) entry which is preliminary data.</text>
</comment>
<dbReference type="EMBL" id="BTRK01000004">
    <property type="protein sequence ID" value="GMR45756.1"/>
    <property type="molecule type" value="Genomic_DNA"/>
</dbReference>
<evidence type="ECO:0000313" key="2">
    <source>
        <dbReference type="EMBL" id="GMR45756.1"/>
    </source>
</evidence>
<keyword evidence="1" id="KW-1133">Transmembrane helix</keyword>
<feature type="non-terminal residue" evidence="2">
    <location>
        <position position="82"/>
    </location>
</feature>
<dbReference type="AlphaFoldDB" id="A0AAN5CJT5"/>
<evidence type="ECO:0000256" key="1">
    <source>
        <dbReference type="SAM" id="Phobius"/>
    </source>
</evidence>
<feature type="transmembrane region" description="Helical" evidence="1">
    <location>
        <begin position="25"/>
        <end position="48"/>
    </location>
</feature>